<feature type="non-terminal residue" evidence="17">
    <location>
        <position position="1"/>
    </location>
</feature>
<dbReference type="Gene3D" id="2.10.25.10">
    <property type="entry name" value="Laminin"/>
    <property type="match status" value="2"/>
</dbReference>
<evidence type="ECO:0000256" key="14">
    <source>
        <dbReference type="PROSITE-ProRule" id="PRU00461"/>
    </source>
</evidence>
<keyword evidence="9" id="KW-0472">Membrane</keyword>
<dbReference type="Pfam" id="PF00058">
    <property type="entry name" value="Ldl_recept_b"/>
    <property type="match status" value="6"/>
</dbReference>
<evidence type="ECO:0000256" key="7">
    <source>
        <dbReference type="ARBA" id="ARBA00022737"/>
    </source>
</evidence>
<dbReference type="SMART" id="SM00192">
    <property type="entry name" value="LDLa"/>
    <property type="match status" value="1"/>
</dbReference>
<keyword evidence="4" id="KW-0254">Endocytosis</keyword>
<keyword evidence="2" id="KW-1003">Cell membrane</keyword>
<feature type="repeat" description="LDL-receptor class B" evidence="14">
    <location>
        <begin position="244"/>
        <end position="286"/>
    </location>
</feature>
<evidence type="ECO:0000313" key="17">
    <source>
        <dbReference type="EMBL" id="KAJ9596272.1"/>
    </source>
</evidence>
<dbReference type="InterPro" id="IPR001881">
    <property type="entry name" value="EGF-like_Ca-bd_dom"/>
</dbReference>
<dbReference type="InterPro" id="IPR009030">
    <property type="entry name" value="Growth_fac_rcpt_cys_sf"/>
</dbReference>
<dbReference type="Gene3D" id="4.10.400.10">
    <property type="entry name" value="Low-density Lipoprotein Receptor"/>
    <property type="match status" value="1"/>
</dbReference>
<dbReference type="Gene3D" id="4.10.1220.10">
    <property type="entry name" value="EGF-type module"/>
    <property type="match status" value="1"/>
</dbReference>
<feature type="domain" description="EGF-like" evidence="16">
    <location>
        <begin position="76"/>
        <end position="113"/>
    </location>
</feature>
<dbReference type="PANTHER" id="PTHR46513">
    <property type="entry name" value="VITELLOGENIN RECEPTOR-LIKE PROTEIN-RELATED-RELATED"/>
    <property type="match status" value="1"/>
</dbReference>
<dbReference type="Pfam" id="PF14670">
    <property type="entry name" value="FXa_inhibition"/>
    <property type="match status" value="1"/>
</dbReference>
<protein>
    <recommendedName>
        <fullName evidence="19">EGF-like domain-containing protein</fullName>
    </recommendedName>
</protein>
<keyword evidence="18" id="KW-1185">Reference proteome</keyword>
<dbReference type="SMART" id="SM00181">
    <property type="entry name" value="EGF"/>
    <property type="match status" value="3"/>
</dbReference>
<evidence type="ECO:0000313" key="18">
    <source>
        <dbReference type="Proteomes" id="UP001233999"/>
    </source>
</evidence>
<reference evidence="17" key="2">
    <citation type="submission" date="2023-05" db="EMBL/GenBank/DDBJ databases">
        <authorList>
            <person name="Fouks B."/>
        </authorList>
    </citation>
    <scope>NUCLEOTIDE SEQUENCE</scope>
    <source>
        <strain evidence="17">Stay&amp;Tobe</strain>
        <tissue evidence="17">Testes</tissue>
    </source>
</reference>
<dbReference type="FunFam" id="2.120.10.30:FF:000241">
    <property type="entry name" value="Low-density lipoprotein receptor-related protein 6"/>
    <property type="match status" value="1"/>
</dbReference>
<reference evidence="17" key="1">
    <citation type="journal article" date="2023" name="IScience">
        <title>Live-bearing cockroach genome reveals convergent evolutionary mechanisms linked to viviparity in insects and beyond.</title>
        <authorList>
            <person name="Fouks B."/>
            <person name="Harrison M.C."/>
            <person name="Mikhailova A.A."/>
            <person name="Marchal E."/>
            <person name="English S."/>
            <person name="Carruthers M."/>
            <person name="Jennings E.C."/>
            <person name="Chiamaka E.L."/>
            <person name="Frigard R.A."/>
            <person name="Pippel M."/>
            <person name="Attardo G.M."/>
            <person name="Benoit J.B."/>
            <person name="Bornberg-Bauer E."/>
            <person name="Tobe S.S."/>
        </authorList>
    </citation>
    <scope>NUCLEOTIDE SEQUENCE</scope>
    <source>
        <strain evidence="17">Stay&amp;Tobe</strain>
    </source>
</reference>
<feature type="repeat" description="LDL-receptor class B" evidence="14">
    <location>
        <begin position="609"/>
        <end position="652"/>
    </location>
</feature>
<feature type="domain" description="EGF-like" evidence="16">
    <location>
        <begin position="117"/>
        <end position="155"/>
    </location>
</feature>
<dbReference type="GO" id="GO:0006897">
    <property type="term" value="P:endocytosis"/>
    <property type="evidence" value="ECO:0007669"/>
    <property type="project" value="UniProtKB-KW"/>
</dbReference>
<dbReference type="FunFam" id="2.120.10.30:FF:000008">
    <property type="entry name" value="Low-density lipoprotein receptor-related protein 4"/>
    <property type="match status" value="1"/>
</dbReference>
<comment type="caution">
    <text evidence="17">The sequence shown here is derived from an EMBL/GenBank/DDBJ whole genome shotgun (WGS) entry which is preliminary data.</text>
</comment>
<keyword evidence="6" id="KW-0732">Signal</keyword>
<dbReference type="Proteomes" id="UP001233999">
    <property type="component" value="Unassembled WGS sequence"/>
</dbReference>
<dbReference type="PROSITE" id="PS01209">
    <property type="entry name" value="LDLRA_1"/>
    <property type="match status" value="1"/>
</dbReference>
<feature type="repeat" description="LDL-receptor class B" evidence="14">
    <location>
        <begin position="566"/>
        <end position="608"/>
    </location>
</feature>
<keyword evidence="11" id="KW-0675">Receptor</keyword>
<evidence type="ECO:0000256" key="13">
    <source>
        <dbReference type="PROSITE-ProRule" id="PRU00124"/>
    </source>
</evidence>
<dbReference type="CDD" id="cd00112">
    <property type="entry name" value="LDLa"/>
    <property type="match status" value="2"/>
</dbReference>
<dbReference type="SUPFAM" id="SSF57184">
    <property type="entry name" value="Growth factor receptor domain"/>
    <property type="match status" value="1"/>
</dbReference>
<dbReference type="InterPro" id="IPR023415">
    <property type="entry name" value="LDLR_class-A_CS"/>
</dbReference>
<evidence type="ECO:0000256" key="5">
    <source>
        <dbReference type="ARBA" id="ARBA00022692"/>
    </source>
</evidence>
<dbReference type="EMBL" id="JASPKZ010002050">
    <property type="protein sequence ID" value="KAJ9596272.1"/>
    <property type="molecule type" value="Genomic_DNA"/>
</dbReference>
<evidence type="ECO:0000256" key="12">
    <source>
        <dbReference type="ARBA" id="ARBA00023180"/>
    </source>
</evidence>
<dbReference type="SMART" id="SM00179">
    <property type="entry name" value="EGF_CA"/>
    <property type="match status" value="1"/>
</dbReference>
<organism evidence="17 18">
    <name type="scientific">Diploptera punctata</name>
    <name type="common">Pacific beetle cockroach</name>
    <dbReference type="NCBI Taxonomy" id="6984"/>
    <lineage>
        <taxon>Eukaryota</taxon>
        <taxon>Metazoa</taxon>
        <taxon>Ecdysozoa</taxon>
        <taxon>Arthropoda</taxon>
        <taxon>Hexapoda</taxon>
        <taxon>Insecta</taxon>
        <taxon>Pterygota</taxon>
        <taxon>Neoptera</taxon>
        <taxon>Polyneoptera</taxon>
        <taxon>Dictyoptera</taxon>
        <taxon>Blattodea</taxon>
        <taxon>Blaberoidea</taxon>
        <taxon>Blaberidae</taxon>
        <taxon>Diplopterinae</taxon>
        <taxon>Diploptera</taxon>
    </lineage>
</organism>
<keyword evidence="5" id="KW-0812">Transmembrane</keyword>
<dbReference type="GO" id="GO:0005509">
    <property type="term" value="F:calcium ion binding"/>
    <property type="evidence" value="ECO:0007669"/>
    <property type="project" value="InterPro"/>
</dbReference>
<evidence type="ECO:0000256" key="8">
    <source>
        <dbReference type="ARBA" id="ARBA00022989"/>
    </source>
</evidence>
<evidence type="ECO:0000256" key="1">
    <source>
        <dbReference type="ARBA" id="ARBA00004251"/>
    </source>
</evidence>
<feature type="repeat" description="LDL-receptor class B" evidence="14">
    <location>
        <begin position="287"/>
        <end position="330"/>
    </location>
</feature>
<dbReference type="InterPro" id="IPR011042">
    <property type="entry name" value="6-blade_b-propeller_TolB-like"/>
</dbReference>
<feature type="repeat" description="LDL-receptor class B" evidence="14">
    <location>
        <begin position="653"/>
        <end position="679"/>
    </location>
</feature>
<evidence type="ECO:0000256" key="2">
    <source>
        <dbReference type="ARBA" id="ARBA00022475"/>
    </source>
</evidence>
<evidence type="ECO:0000256" key="11">
    <source>
        <dbReference type="ARBA" id="ARBA00023170"/>
    </source>
</evidence>
<dbReference type="FunFam" id="2.10.25.10:FF:000010">
    <property type="entry name" value="Pro-epidermal growth factor"/>
    <property type="match status" value="1"/>
</dbReference>
<dbReference type="InterPro" id="IPR000742">
    <property type="entry name" value="EGF"/>
</dbReference>
<keyword evidence="8" id="KW-1133">Transmembrane helix</keyword>
<sequence length="679" mass="75770">KTWVCDGVQDCSRGEDEDKCEATCEENQFKCGNATTAETSSSTRSKVTCIGKKHVCDGKKDCPKGEDEKNCPRKKECEKGSKCHQQCVLLANGTDACSCHIGYTINSDGYSCRDVDECMYETDPVCSQRCNNTVGSFICGCMTGYVLRPDGRTCKALGGAPTLIFANRVDIRQVSLNSAKYTALLKGLHNAIALDYHYKKGLIYWSDVSMDVIRRATLNGTGAIDVIKWGLESPGGVAIDWIHDIIFWTDSGTRRVEAATLDGRQRVIIASSDLDKPRAIAAHPGEAFIFWTDWGPSPKIERAEMDGNNRRAIVTESLFWPNGLCIDYTMSRIYWADAKHHVIESSKFDGTERKKVIAKGLPHPFALSLFEDAIYWTDWHTKSISTANKITGTGFKTIHSGLHFPMDIHSYHPQRQPQYQNRCGKNNGGCSHMCLPNRRSFQCVCPMGLKLDTDSFQNITALFYLFIYFCFRKSCDSTPTKLLLFARKKDLRMRQLDNGDVDMVIPVDGIRSAVALAWDSDSDSIFWTDVESDTINRAHLNGSQQTVIVNSNLESPAGLAVDWVTKKLYWTDAGTNRIEVSNLDGSMRGLLVWEGLDKPRDICFTSPGRYMYWSDWGTVPKIERAGMDGSQRAPLITHNLTWPNGLAIDHDAGRIYWADGGTKAIEFAMLDGKGRTALI</sequence>
<dbReference type="GO" id="GO:0005886">
    <property type="term" value="C:plasma membrane"/>
    <property type="evidence" value="ECO:0007669"/>
    <property type="project" value="UniProtKB-SubCell"/>
</dbReference>
<name>A0AAD8AC46_DIPPU</name>
<feature type="disulfide bond" evidence="13">
    <location>
        <begin position="56"/>
        <end position="71"/>
    </location>
</feature>
<dbReference type="PROSITE" id="PS51120">
    <property type="entry name" value="LDLRB"/>
    <property type="match status" value="8"/>
</dbReference>
<gene>
    <name evidence="17" type="ORF">L9F63_027104</name>
</gene>
<keyword evidence="3" id="KW-0245">EGF-like domain</keyword>
<evidence type="ECO:0000256" key="6">
    <source>
        <dbReference type="ARBA" id="ARBA00022729"/>
    </source>
</evidence>
<comment type="subcellular location">
    <subcellularLocation>
        <location evidence="1">Cell membrane</location>
        <topology evidence="1">Single-pass type I membrane protein</topology>
    </subcellularLocation>
</comment>
<dbReference type="InterPro" id="IPR036055">
    <property type="entry name" value="LDL_receptor-like_sf"/>
</dbReference>
<proteinExistence type="predicted"/>
<keyword evidence="10 13" id="KW-1015">Disulfide bond</keyword>
<evidence type="ECO:0000259" key="15">
    <source>
        <dbReference type="SMART" id="SM00179"/>
    </source>
</evidence>
<accession>A0AAD8AC46</accession>
<evidence type="ECO:0000256" key="3">
    <source>
        <dbReference type="ARBA" id="ARBA00022536"/>
    </source>
</evidence>
<evidence type="ECO:0000259" key="16">
    <source>
        <dbReference type="SMART" id="SM00181"/>
    </source>
</evidence>
<feature type="repeat" description="LDL-receptor class B" evidence="14">
    <location>
        <begin position="523"/>
        <end position="565"/>
    </location>
</feature>
<dbReference type="Pfam" id="PF07645">
    <property type="entry name" value="EGF_CA"/>
    <property type="match status" value="1"/>
</dbReference>
<dbReference type="PROSITE" id="PS01187">
    <property type="entry name" value="EGF_CA"/>
    <property type="match status" value="1"/>
</dbReference>
<dbReference type="AlphaFoldDB" id="A0AAD8AC46"/>
<feature type="domain" description="EGF-like" evidence="16">
    <location>
        <begin position="422"/>
        <end position="457"/>
    </location>
</feature>
<evidence type="ECO:0000256" key="10">
    <source>
        <dbReference type="ARBA" id="ARBA00023157"/>
    </source>
</evidence>
<dbReference type="Gene3D" id="2.120.10.30">
    <property type="entry name" value="TolB, C-terminal domain"/>
    <property type="match status" value="2"/>
</dbReference>
<dbReference type="SUPFAM" id="SSF57424">
    <property type="entry name" value="LDL receptor-like module"/>
    <property type="match status" value="1"/>
</dbReference>
<keyword evidence="12" id="KW-0325">Glycoprotein</keyword>
<feature type="repeat" description="LDL-receptor class B" evidence="14">
    <location>
        <begin position="201"/>
        <end position="243"/>
    </location>
</feature>
<feature type="repeat" description="LDL-receptor class B" evidence="14">
    <location>
        <begin position="331"/>
        <end position="373"/>
    </location>
</feature>
<feature type="domain" description="EGF-like calcium-binding" evidence="15">
    <location>
        <begin position="114"/>
        <end position="155"/>
    </location>
</feature>
<dbReference type="InterPro" id="IPR049883">
    <property type="entry name" value="NOTCH1_EGF-like"/>
</dbReference>
<evidence type="ECO:0000256" key="4">
    <source>
        <dbReference type="ARBA" id="ARBA00022583"/>
    </source>
</evidence>
<dbReference type="InterPro" id="IPR050778">
    <property type="entry name" value="Cueball_EGF_LRP_Nidogen"/>
</dbReference>
<dbReference type="CDD" id="cd00054">
    <property type="entry name" value="EGF_CA"/>
    <property type="match status" value="1"/>
</dbReference>
<dbReference type="InterPro" id="IPR002172">
    <property type="entry name" value="LDrepeatLR_classA_rpt"/>
</dbReference>
<keyword evidence="7" id="KW-0677">Repeat</keyword>
<feature type="non-terminal residue" evidence="17">
    <location>
        <position position="679"/>
    </location>
</feature>
<evidence type="ECO:0000256" key="9">
    <source>
        <dbReference type="ARBA" id="ARBA00023136"/>
    </source>
</evidence>
<comment type="caution">
    <text evidence="13">Lacks conserved residue(s) required for the propagation of feature annotation.</text>
</comment>
<dbReference type="InterPro" id="IPR018097">
    <property type="entry name" value="EGF_Ca-bd_CS"/>
</dbReference>
<dbReference type="SUPFAM" id="SSF63825">
    <property type="entry name" value="YWTD domain"/>
    <property type="match status" value="2"/>
</dbReference>
<dbReference type="PROSITE" id="PS50068">
    <property type="entry name" value="LDLRA_2"/>
    <property type="match status" value="1"/>
</dbReference>
<dbReference type="InterPro" id="IPR000033">
    <property type="entry name" value="LDLR_classB_rpt"/>
</dbReference>
<evidence type="ECO:0008006" key="19">
    <source>
        <dbReference type="Google" id="ProtNLM"/>
    </source>
</evidence>
<dbReference type="SMART" id="SM00135">
    <property type="entry name" value="LY"/>
    <property type="match status" value="9"/>
</dbReference>